<evidence type="ECO:0000259" key="1">
    <source>
        <dbReference type="Pfam" id="PF13243"/>
    </source>
</evidence>
<evidence type="ECO:0000313" key="2">
    <source>
        <dbReference type="EMBL" id="MCM4084751.1"/>
    </source>
</evidence>
<dbReference type="InterPro" id="IPR008930">
    <property type="entry name" value="Terpenoid_cyclase/PrenylTrfase"/>
</dbReference>
<dbReference type="EMBL" id="JAMQOL010000082">
    <property type="protein sequence ID" value="MCM4084751.1"/>
    <property type="molecule type" value="Genomic_DNA"/>
</dbReference>
<gene>
    <name evidence="2" type="ORF">LXN57_45210</name>
</gene>
<dbReference type="RefSeq" id="WP_251804489.1">
    <property type="nucleotide sequence ID" value="NZ_JAMQOL010000082.1"/>
</dbReference>
<feature type="domain" description="Squalene cyclase C-terminal" evidence="1">
    <location>
        <begin position="334"/>
        <end position="498"/>
    </location>
</feature>
<dbReference type="Pfam" id="PF13243">
    <property type="entry name" value="SQHop_cyclase_C"/>
    <property type="match status" value="1"/>
</dbReference>
<proteinExistence type="predicted"/>
<evidence type="ECO:0000313" key="3">
    <source>
        <dbReference type="Proteomes" id="UP001523216"/>
    </source>
</evidence>
<dbReference type="Gene3D" id="1.50.10.20">
    <property type="match status" value="2"/>
</dbReference>
<dbReference type="CDD" id="cd00688">
    <property type="entry name" value="ISOPREN_C2_like"/>
    <property type="match status" value="1"/>
</dbReference>
<dbReference type="SUPFAM" id="SSF48239">
    <property type="entry name" value="Terpenoid cyclases/Protein prenyltransferases"/>
    <property type="match status" value="2"/>
</dbReference>
<organism evidence="2 3">
    <name type="scientific">Paractinoplanes hotanensis</name>
    <dbReference type="NCBI Taxonomy" id="2906497"/>
    <lineage>
        <taxon>Bacteria</taxon>
        <taxon>Bacillati</taxon>
        <taxon>Actinomycetota</taxon>
        <taxon>Actinomycetes</taxon>
        <taxon>Micromonosporales</taxon>
        <taxon>Micromonosporaceae</taxon>
        <taxon>Paractinoplanes</taxon>
    </lineage>
</organism>
<protein>
    <submittedName>
        <fullName evidence="2">Terpene cyclase/mutase family protein</fullName>
    </submittedName>
</protein>
<keyword evidence="3" id="KW-1185">Reference proteome</keyword>
<comment type="caution">
    <text evidence="2">The sequence shown here is derived from an EMBL/GenBank/DDBJ whole genome shotgun (WGS) entry which is preliminary data.</text>
</comment>
<sequence length="526" mass="56594">MRPLQHHGDSWHSSAFPESLERAKARLTEYVTTHVDSDGAVRAPCRGRPLETALLASLLQRIGQPATRQIGYLRNLPADSDPFDLAIARTALLEGGELTDDLRSRILERSPTFTGPRKRALIDGMFAALGGSAEDRPRADPDLLHRNGLHSWAQVQVTALKSLLTESFDDEDAHVLLATQRLPEVWEGNLLIHLFSLHALQRLPGTETAVADGVRKALRHVRSDGSAPFVTDTDTWCTVTAGVALAAAGAPEPVLNRVADRLVRCQQPGGGWSYTDVALQTDVDDTSVAVQVLRTHGTRSAARAADRGLASLSAVRHPHGGFPTYVRGSAPEACMTAAALDAFTFDIPRHRDILVDGLRFLADEQLEDGTFPPDWSSSQLHTVSRTVLTASRIPSRFPGPAKTVAQRALRFVRGSQNTDGGWGQRAGGPSDPISTSYAVMALCAQEDPRPAAEGVRFLLRHQREDGSVPSVSDSIGPRPFLFHVPLLADIFALMALGHVSSRIRAHTANARPVPAGHGGGRTAGAC</sequence>
<accession>A0ABT0YFC1</accession>
<reference evidence="2 3" key="1">
    <citation type="submission" date="2022-06" db="EMBL/GenBank/DDBJ databases">
        <title>Actinoplanes abujensis sp. nov., isolated from Nigerian arid soil.</title>
        <authorList>
            <person name="Ding P."/>
        </authorList>
    </citation>
    <scope>NUCLEOTIDE SEQUENCE [LARGE SCALE GENOMIC DNA]</scope>
    <source>
        <strain evidence="3">TRM88002</strain>
    </source>
</reference>
<dbReference type="Proteomes" id="UP001523216">
    <property type="component" value="Unassembled WGS sequence"/>
</dbReference>
<dbReference type="InterPro" id="IPR032696">
    <property type="entry name" value="SQ_cyclase_C"/>
</dbReference>
<name>A0ABT0YFC1_9ACTN</name>